<keyword evidence="3" id="KW-1185">Reference proteome</keyword>
<accession>A0A1Y4DH76</accession>
<name>A0A1Y4DH76_9BACT</name>
<dbReference type="AlphaFoldDB" id="A0A1Y4DH76"/>
<protein>
    <recommendedName>
        <fullName evidence="1">Bbp19-like phage domain-containing protein</fullName>
    </recommendedName>
</protein>
<dbReference type="InterPro" id="IPR057447">
    <property type="entry name" value="Bbp19-like_phage"/>
</dbReference>
<feature type="domain" description="Bbp19-like phage" evidence="1">
    <location>
        <begin position="15"/>
        <end position="77"/>
    </location>
</feature>
<evidence type="ECO:0000313" key="2">
    <source>
        <dbReference type="EMBL" id="OUO57029.1"/>
    </source>
</evidence>
<evidence type="ECO:0000313" key="3">
    <source>
        <dbReference type="Proteomes" id="UP000196368"/>
    </source>
</evidence>
<dbReference type="Proteomes" id="UP000196368">
    <property type="component" value="Unassembled WGS sequence"/>
</dbReference>
<evidence type="ECO:0000259" key="1">
    <source>
        <dbReference type="Pfam" id="PF25181"/>
    </source>
</evidence>
<gene>
    <name evidence="2" type="ORF">B5F75_04065</name>
</gene>
<dbReference type="OrthoDB" id="7271057at2"/>
<reference evidence="3" key="1">
    <citation type="submission" date="2017-04" db="EMBL/GenBank/DDBJ databases">
        <title>Function of individual gut microbiota members based on whole genome sequencing of pure cultures obtained from chicken caecum.</title>
        <authorList>
            <person name="Medvecky M."/>
            <person name="Cejkova D."/>
            <person name="Polansky O."/>
            <person name="Karasova D."/>
            <person name="Kubasova T."/>
            <person name="Cizek A."/>
            <person name="Rychlik I."/>
        </authorList>
    </citation>
    <scope>NUCLEOTIDE SEQUENCE [LARGE SCALE GENOMIC DNA]</scope>
    <source>
        <strain evidence="3">An273</strain>
    </source>
</reference>
<comment type="caution">
    <text evidence="2">The sequence shown here is derived from an EMBL/GenBank/DDBJ whole genome shotgun (WGS) entry which is preliminary data.</text>
</comment>
<sequence length="101" mass="11369">MNEKQLKKRNACDLQAVLKTVQGRRLLWRILQAAQIGQHGFVPGDPYATAFHCGQQSIGLFLLAQITDAAPAAYLQMRGEYLSQVQSEQNEINRQQEELNA</sequence>
<proteinExistence type="predicted"/>
<dbReference type="EMBL" id="NFJD01000002">
    <property type="protein sequence ID" value="OUO57029.1"/>
    <property type="molecule type" value="Genomic_DNA"/>
</dbReference>
<dbReference type="RefSeq" id="WP_087288202.1">
    <property type="nucleotide sequence ID" value="NZ_NFJD01000002.1"/>
</dbReference>
<dbReference type="Pfam" id="PF25181">
    <property type="entry name" value="Phage_Bbp19"/>
    <property type="match status" value="1"/>
</dbReference>
<organism evidence="2 3">
    <name type="scientific">Candidatus Avelusimicrobium gallicola</name>
    <dbReference type="NCBI Taxonomy" id="2562704"/>
    <lineage>
        <taxon>Bacteria</taxon>
        <taxon>Pseudomonadati</taxon>
        <taxon>Elusimicrobiota</taxon>
        <taxon>Elusimicrobia</taxon>
        <taxon>Elusimicrobiales</taxon>
        <taxon>Elusimicrobiaceae</taxon>
        <taxon>Candidatus Avelusimicrobium</taxon>
    </lineage>
</organism>